<accession>A0A1L9SW82</accession>
<dbReference type="STRING" id="1073090.A0A1L9SW82"/>
<keyword evidence="4" id="KW-1185">Reference proteome</keyword>
<dbReference type="Proteomes" id="UP000184188">
    <property type="component" value="Unassembled WGS sequence"/>
</dbReference>
<dbReference type="VEuPathDB" id="FungiDB:ASPZODRAFT_127536"/>
<evidence type="ECO:0000256" key="1">
    <source>
        <dbReference type="SAM" id="MobiDB-lite"/>
    </source>
</evidence>
<feature type="compositionally biased region" description="Polar residues" evidence="1">
    <location>
        <begin position="1"/>
        <end position="10"/>
    </location>
</feature>
<feature type="compositionally biased region" description="Polar residues" evidence="1">
    <location>
        <begin position="50"/>
        <end position="69"/>
    </location>
</feature>
<feature type="compositionally biased region" description="Acidic residues" evidence="1">
    <location>
        <begin position="352"/>
        <end position="363"/>
    </location>
</feature>
<dbReference type="OrthoDB" id="125903at2759"/>
<feature type="compositionally biased region" description="Acidic residues" evidence="1">
    <location>
        <begin position="427"/>
        <end position="437"/>
    </location>
</feature>
<evidence type="ECO:0000259" key="2">
    <source>
        <dbReference type="Pfam" id="PF09816"/>
    </source>
</evidence>
<dbReference type="GeneID" id="34608240"/>
<feature type="compositionally biased region" description="Low complexity" evidence="1">
    <location>
        <begin position="315"/>
        <end position="324"/>
    </location>
</feature>
<protein>
    <recommendedName>
        <fullName evidence="2">Transcription elongation factor Eaf N-terminal domain-containing protein</fullName>
    </recommendedName>
</protein>
<feature type="compositionally biased region" description="Pro residues" evidence="1">
    <location>
        <begin position="236"/>
        <end position="252"/>
    </location>
</feature>
<gene>
    <name evidence="3" type="ORF">ASPZODRAFT_127536</name>
</gene>
<feature type="compositionally biased region" description="Polar residues" evidence="1">
    <location>
        <begin position="341"/>
        <end position="350"/>
    </location>
</feature>
<dbReference type="Pfam" id="PF09816">
    <property type="entry name" value="EAF"/>
    <property type="match status" value="1"/>
</dbReference>
<dbReference type="AlphaFoldDB" id="A0A1L9SW82"/>
<reference evidence="4" key="1">
    <citation type="journal article" date="2017" name="Genome Biol.">
        <title>Comparative genomics reveals high biological diversity and specific adaptations in the industrially and medically important fungal genus Aspergillus.</title>
        <authorList>
            <person name="de Vries R.P."/>
            <person name="Riley R."/>
            <person name="Wiebenga A."/>
            <person name="Aguilar-Osorio G."/>
            <person name="Amillis S."/>
            <person name="Uchima C.A."/>
            <person name="Anderluh G."/>
            <person name="Asadollahi M."/>
            <person name="Askin M."/>
            <person name="Barry K."/>
            <person name="Battaglia E."/>
            <person name="Bayram O."/>
            <person name="Benocci T."/>
            <person name="Braus-Stromeyer S.A."/>
            <person name="Caldana C."/>
            <person name="Canovas D."/>
            <person name="Cerqueira G.C."/>
            <person name="Chen F."/>
            <person name="Chen W."/>
            <person name="Choi C."/>
            <person name="Clum A."/>
            <person name="Dos Santos R.A."/>
            <person name="Damasio A.R."/>
            <person name="Diallinas G."/>
            <person name="Emri T."/>
            <person name="Fekete E."/>
            <person name="Flipphi M."/>
            <person name="Freyberg S."/>
            <person name="Gallo A."/>
            <person name="Gournas C."/>
            <person name="Habgood R."/>
            <person name="Hainaut M."/>
            <person name="Harispe M.L."/>
            <person name="Henrissat B."/>
            <person name="Hilden K.S."/>
            <person name="Hope R."/>
            <person name="Hossain A."/>
            <person name="Karabika E."/>
            <person name="Karaffa L."/>
            <person name="Karanyi Z."/>
            <person name="Krasevec N."/>
            <person name="Kuo A."/>
            <person name="Kusch H."/>
            <person name="LaButti K."/>
            <person name="Lagendijk E.L."/>
            <person name="Lapidus A."/>
            <person name="Levasseur A."/>
            <person name="Lindquist E."/>
            <person name="Lipzen A."/>
            <person name="Logrieco A.F."/>
            <person name="MacCabe A."/>
            <person name="Maekelae M.R."/>
            <person name="Malavazi I."/>
            <person name="Melin P."/>
            <person name="Meyer V."/>
            <person name="Mielnichuk N."/>
            <person name="Miskei M."/>
            <person name="Molnar A.P."/>
            <person name="Mule G."/>
            <person name="Ngan C.Y."/>
            <person name="Orejas M."/>
            <person name="Orosz E."/>
            <person name="Ouedraogo J.P."/>
            <person name="Overkamp K.M."/>
            <person name="Park H.-S."/>
            <person name="Perrone G."/>
            <person name="Piumi F."/>
            <person name="Punt P.J."/>
            <person name="Ram A.F."/>
            <person name="Ramon A."/>
            <person name="Rauscher S."/>
            <person name="Record E."/>
            <person name="Riano-Pachon D.M."/>
            <person name="Robert V."/>
            <person name="Roehrig J."/>
            <person name="Ruller R."/>
            <person name="Salamov A."/>
            <person name="Salih N.S."/>
            <person name="Samson R.A."/>
            <person name="Sandor E."/>
            <person name="Sanguinetti M."/>
            <person name="Schuetze T."/>
            <person name="Sepcic K."/>
            <person name="Shelest E."/>
            <person name="Sherlock G."/>
            <person name="Sophianopoulou V."/>
            <person name="Squina F.M."/>
            <person name="Sun H."/>
            <person name="Susca A."/>
            <person name="Todd R.B."/>
            <person name="Tsang A."/>
            <person name="Unkles S.E."/>
            <person name="van de Wiele N."/>
            <person name="van Rossen-Uffink D."/>
            <person name="Oliveira J.V."/>
            <person name="Vesth T.C."/>
            <person name="Visser J."/>
            <person name="Yu J.-H."/>
            <person name="Zhou M."/>
            <person name="Andersen M.R."/>
            <person name="Archer D.B."/>
            <person name="Baker S.E."/>
            <person name="Benoit I."/>
            <person name="Brakhage A.A."/>
            <person name="Braus G.H."/>
            <person name="Fischer R."/>
            <person name="Frisvad J.C."/>
            <person name="Goldman G.H."/>
            <person name="Houbraken J."/>
            <person name="Oakley B."/>
            <person name="Pocsi I."/>
            <person name="Scazzocchio C."/>
            <person name="Seiboth B."/>
            <person name="vanKuyk P.A."/>
            <person name="Wortman J."/>
            <person name="Dyer P.S."/>
            <person name="Grigoriev I.V."/>
        </authorList>
    </citation>
    <scope>NUCLEOTIDE SEQUENCE [LARGE SCALE GENOMIC DNA]</scope>
    <source>
        <strain evidence="4">CBS 506.65</strain>
    </source>
</reference>
<feature type="compositionally biased region" description="Acidic residues" evidence="1">
    <location>
        <begin position="384"/>
        <end position="395"/>
    </location>
</feature>
<feature type="region of interest" description="Disordered" evidence="1">
    <location>
        <begin position="50"/>
        <end position="74"/>
    </location>
</feature>
<proteinExistence type="predicted"/>
<evidence type="ECO:0000313" key="3">
    <source>
        <dbReference type="EMBL" id="OJJ51462.1"/>
    </source>
</evidence>
<dbReference type="EMBL" id="KV878336">
    <property type="protein sequence ID" value="OJJ51462.1"/>
    <property type="molecule type" value="Genomic_DNA"/>
</dbReference>
<evidence type="ECO:0000313" key="4">
    <source>
        <dbReference type="Proteomes" id="UP000184188"/>
    </source>
</evidence>
<organism evidence="3 4">
    <name type="scientific">Penicilliopsis zonata CBS 506.65</name>
    <dbReference type="NCBI Taxonomy" id="1073090"/>
    <lineage>
        <taxon>Eukaryota</taxon>
        <taxon>Fungi</taxon>
        <taxon>Dikarya</taxon>
        <taxon>Ascomycota</taxon>
        <taxon>Pezizomycotina</taxon>
        <taxon>Eurotiomycetes</taxon>
        <taxon>Eurotiomycetidae</taxon>
        <taxon>Eurotiales</taxon>
        <taxon>Aspergillaceae</taxon>
        <taxon>Penicilliopsis</taxon>
    </lineage>
</organism>
<feature type="region of interest" description="Disordered" evidence="1">
    <location>
        <begin position="1"/>
        <end position="21"/>
    </location>
</feature>
<feature type="region of interest" description="Disordered" evidence="1">
    <location>
        <begin position="156"/>
        <end position="437"/>
    </location>
</feature>
<name>A0A1L9SW82_9EURO</name>
<dbReference type="InterPro" id="IPR019194">
    <property type="entry name" value="Tscrpt_elong_fac_Eaf_N"/>
</dbReference>
<feature type="domain" description="Transcription elongation factor Eaf N-terminal" evidence="2">
    <location>
        <begin position="24"/>
        <end position="141"/>
    </location>
</feature>
<dbReference type="RefSeq" id="XP_022585972.1">
    <property type="nucleotide sequence ID" value="XM_022721775.1"/>
</dbReference>
<sequence length="437" mass="47297">MAAVSASSPLPNGGLIDPTKQGEYPIILGEKLAGRQSTQQPHRRLVNINFNYKSKTATPQQRSRLTRSPRTPDIYNLTITDKPPNSEQQSLVYSYEGSVDPSQPVSESAEGNLVLVFDPVRKAFVLESVETQLNFNLRSAPAKSADQVRKQYAQLKTLSEDEQLSSDDRIQGATSGDDEPADDSNPYDYRHFLPKATSEASRKSASSTLASPEPPLTAVSSKDSTPVLPATKKPTTPNPASHPPRSKPPPNPLRQKKAVGKPSPAATASPVVKPGLQLPSRVEQEEKEEATSVRSAELGSASHKTPAAPSPGPNIIIDGDLIIDMGSPPPSRPTFRVNPAHFTSTNTPSNIPEDDTDDDEEIEDFRLPSPAGGPTALAQPTGSLDDEEMEDDDGLLAEMEAALEESAREEEQAQQQYHQQHQYTVPSDDESEVSEEE</sequence>